<dbReference type="PROSITE" id="PS00411">
    <property type="entry name" value="KINESIN_MOTOR_1"/>
    <property type="match status" value="1"/>
</dbReference>
<evidence type="ECO:0000313" key="8">
    <source>
        <dbReference type="EMBL" id="KAF4146860.1"/>
    </source>
</evidence>
<dbReference type="GO" id="GO:0008017">
    <property type="term" value="F:microtubule binding"/>
    <property type="evidence" value="ECO:0007669"/>
    <property type="project" value="InterPro"/>
</dbReference>
<dbReference type="PROSITE" id="PS50067">
    <property type="entry name" value="KINESIN_MOTOR_2"/>
    <property type="match status" value="1"/>
</dbReference>
<dbReference type="InterPro" id="IPR001752">
    <property type="entry name" value="Kinesin_motor_dom"/>
</dbReference>
<dbReference type="CDD" id="cd00106">
    <property type="entry name" value="KISc"/>
    <property type="match status" value="1"/>
</dbReference>
<dbReference type="GO" id="GO:0007018">
    <property type="term" value="P:microtubule-based movement"/>
    <property type="evidence" value="ECO:0007669"/>
    <property type="project" value="InterPro"/>
</dbReference>
<dbReference type="PRINTS" id="PR00380">
    <property type="entry name" value="KINESINHEAVY"/>
</dbReference>
<dbReference type="InterPro" id="IPR036961">
    <property type="entry name" value="Kinesin_motor_dom_sf"/>
</dbReference>
<comment type="caution">
    <text evidence="8">The sequence shown here is derived from an EMBL/GenBank/DDBJ whole genome shotgun (WGS) entry which is preliminary data.</text>
</comment>
<evidence type="ECO:0000313" key="9">
    <source>
        <dbReference type="Proteomes" id="UP000704712"/>
    </source>
</evidence>
<dbReference type="InterPro" id="IPR027417">
    <property type="entry name" value="P-loop_NTPase"/>
</dbReference>
<evidence type="ECO:0000256" key="4">
    <source>
        <dbReference type="RuleBase" id="RU000394"/>
    </source>
</evidence>
<dbReference type="PANTHER" id="PTHR47969">
    <property type="entry name" value="CHROMOSOME-ASSOCIATED KINESIN KIF4A-RELATED"/>
    <property type="match status" value="1"/>
</dbReference>
<feature type="region of interest" description="Disordered" evidence="6">
    <location>
        <begin position="480"/>
        <end position="501"/>
    </location>
</feature>
<dbReference type="AlphaFoldDB" id="A0A8S9V1P9"/>
<dbReference type="Pfam" id="PF00225">
    <property type="entry name" value="Kinesin"/>
    <property type="match status" value="1"/>
</dbReference>
<keyword evidence="5" id="KW-0175">Coiled coil</keyword>
<dbReference type="GO" id="GO:0051231">
    <property type="term" value="P:spindle elongation"/>
    <property type="evidence" value="ECO:0007669"/>
    <property type="project" value="TreeGrafter"/>
</dbReference>
<proteinExistence type="inferred from homology"/>
<feature type="domain" description="Kinesin motor" evidence="7">
    <location>
        <begin position="42"/>
        <end position="411"/>
    </location>
</feature>
<dbReference type="GO" id="GO:0005874">
    <property type="term" value="C:microtubule"/>
    <property type="evidence" value="ECO:0007669"/>
    <property type="project" value="UniProtKB-KW"/>
</dbReference>
<feature type="coiled-coil region" evidence="5">
    <location>
        <begin position="505"/>
        <end position="573"/>
    </location>
</feature>
<keyword evidence="1 3" id="KW-0547">Nucleotide-binding</keyword>
<dbReference type="SUPFAM" id="SSF52540">
    <property type="entry name" value="P-loop containing nucleoside triphosphate hydrolases"/>
    <property type="match status" value="1"/>
</dbReference>
<dbReference type="GO" id="GO:0007052">
    <property type="term" value="P:mitotic spindle organization"/>
    <property type="evidence" value="ECO:0007669"/>
    <property type="project" value="TreeGrafter"/>
</dbReference>
<dbReference type="Gene3D" id="3.40.850.10">
    <property type="entry name" value="Kinesin motor domain"/>
    <property type="match status" value="1"/>
</dbReference>
<evidence type="ECO:0000259" key="7">
    <source>
        <dbReference type="PROSITE" id="PS50067"/>
    </source>
</evidence>
<dbReference type="InterPro" id="IPR019821">
    <property type="entry name" value="Kinesin_motor_CS"/>
</dbReference>
<keyword evidence="3 4" id="KW-0505">Motor protein</keyword>
<feature type="binding site" evidence="3">
    <location>
        <begin position="139"/>
        <end position="146"/>
    </location>
    <ligand>
        <name>ATP</name>
        <dbReference type="ChEBI" id="CHEBI:30616"/>
    </ligand>
</feature>
<evidence type="ECO:0000256" key="3">
    <source>
        <dbReference type="PROSITE-ProRule" id="PRU00283"/>
    </source>
</evidence>
<accession>A0A8S9V1P9</accession>
<name>A0A8S9V1P9_PHYIN</name>
<organism evidence="8 9">
    <name type="scientific">Phytophthora infestans</name>
    <name type="common">Potato late blight agent</name>
    <name type="synonym">Botrytis infestans</name>
    <dbReference type="NCBI Taxonomy" id="4787"/>
    <lineage>
        <taxon>Eukaryota</taxon>
        <taxon>Sar</taxon>
        <taxon>Stramenopiles</taxon>
        <taxon>Oomycota</taxon>
        <taxon>Peronosporomycetes</taxon>
        <taxon>Peronosporales</taxon>
        <taxon>Peronosporaceae</taxon>
        <taxon>Phytophthora</taxon>
    </lineage>
</organism>
<dbReference type="PANTHER" id="PTHR47969:SF33">
    <property type="entry name" value="KINESIN-LIKE PROTEIN"/>
    <property type="match status" value="1"/>
</dbReference>
<dbReference type="InterPro" id="IPR027640">
    <property type="entry name" value="Kinesin-like_fam"/>
</dbReference>
<keyword evidence="2 3" id="KW-0067">ATP-binding</keyword>
<dbReference type="GO" id="GO:0005524">
    <property type="term" value="F:ATP binding"/>
    <property type="evidence" value="ECO:0007669"/>
    <property type="project" value="UniProtKB-UniRule"/>
</dbReference>
<reference evidence="8" key="1">
    <citation type="submission" date="2020-03" db="EMBL/GenBank/DDBJ databases">
        <title>Hybrid Assembly of Korean Phytophthora infestans isolates.</title>
        <authorList>
            <person name="Prokchorchik M."/>
            <person name="Lee Y."/>
            <person name="Seo J."/>
            <person name="Cho J.-H."/>
            <person name="Park Y.-E."/>
            <person name="Jang D.-C."/>
            <person name="Im J.-S."/>
            <person name="Choi J.-G."/>
            <person name="Park H.-J."/>
            <person name="Lee G.-B."/>
            <person name="Lee Y.-G."/>
            <person name="Hong S.-Y."/>
            <person name="Cho K."/>
            <person name="Sohn K.H."/>
        </authorList>
    </citation>
    <scope>NUCLEOTIDE SEQUENCE</scope>
    <source>
        <strain evidence="8">KR_2_A2</strain>
    </source>
</reference>
<evidence type="ECO:0000256" key="6">
    <source>
        <dbReference type="SAM" id="MobiDB-lite"/>
    </source>
</evidence>
<dbReference type="EMBL" id="JAACNO010000547">
    <property type="protein sequence ID" value="KAF4146860.1"/>
    <property type="molecule type" value="Genomic_DNA"/>
</dbReference>
<keyword evidence="4" id="KW-0493">Microtubule</keyword>
<dbReference type="GO" id="GO:0003777">
    <property type="term" value="F:microtubule motor activity"/>
    <property type="evidence" value="ECO:0007669"/>
    <property type="project" value="InterPro"/>
</dbReference>
<evidence type="ECO:0000256" key="5">
    <source>
        <dbReference type="SAM" id="Coils"/>
    </source>
</evidence>
<protein>
    <recommendedName>
        <fullName evidence="4">Kinesin-like protein</fullName>
    </recommendedName>
</protein>
<dbReference type="SMART" id="SM00129">
    <property type="entry name" value="KISc"/>
    <property type="match status" value="1"/>
</dbReference>
<comment type="similarity">
    <text evidence="3 4">Belongs to the TRAFAC class myosin-kinesin ATPase superfamily. Kinesin family.</text>
</comment>
<evidence type="ECO:0000256" key="2">
    <source>
        <dbReference type="ARBA" id="ARBA00022840"/>
    </source>
</evidence>
<dbReference type="FunFam" id="3.40.850.10:FF:000080">
    <property type="entry name" value="Kinesin-like protein"/>
    <property type="match status" value="1"/>
</dbReference>
<dbReference type="Proteomes" id="UP000704712">
    <property type="component" value="Unassembled WGS sequence"/>
</dbReference>
<feature type="region of interest" description="Disordered" evidence="6">
    <location>
        <begin position="1"/>
        <end position="39"/>
    </location>
</feature>
<gene>
    <name evidence="8" type="ORF">GN958_ATG03939</name>
</gene>
<evidence type="ECO:0000256" key="1">
    <source>
        <dbReference type="ARBA" id="ARBA00022741"/>
    </source>
</evidence>
<sequence>MSRRPPPPAQRQRSPEISSPRRLAVNGAAGQGDVEPKRRTDTVRVVVRCRPMNAIERSRGDQSVFRFQSKQPTSFQVVSTQNSSNNNNSGSARELVRSFQFDLCASEELSQRQFFSACGVVPLLESVVEGYFATVFAYGQTGSGKTFSMSGLDELSVGAALRNDRKDSNAMDLSDGLIPRALKHLFSLLEQASIDVKTVVRASYCEIYNEQVFDLLNPGSGGLNVRWNARVGFYVQDLLVVRCDSLSDVLAVVAEGHRNRRVASHKTNADSSRSHSLLTVHVDRTETRDSDSGKSNGITRYGKISFVDLAGSERLKETKSSNAEETSNINRSLLTLGKVISALAISSTGGNAGAASVGSFIPYRDSKLTKLLMDSLGGQSLTLMIACVSPSAVALEDTLSTLNYATRAKNIRNKPVVQVDPIELELNNLRHENHVLRTENHALRLRLQLAGPMSNQSANQFLRQPSLASVVSTSRLLPVISSSPSSRGATKQSLPPESPLRRNQLQVLQDDHDKLTQRALVAEQRLQKIEAENRSFRQRQNGMSGPNNEMRYLREQVQQLQQREQELMQALVRVHFITFRPSFVFKQTCHIKRAVSTKSRAAR</sequence>
<dbReference type="GO" id="GO:0005875">
    <property type="term" value="C:microtubule associated complex"/>
    <property type="evidence" value="ECO:0007669"/>
    <property type="project" value="TreeGrafter"/>
</dbReference>